<comment type="caution">
    <text evidence="1">The sequence shown here is derived from an EMBL/GenBank/DDBJ whole genome shotgun (WGS) entry which is preliminary data.</text>
</comment>
<reference evidence="1 2" key="1">
    <citation type="submission" date="2024-01" db="EMBL/GenBank/DDBJ databases">
        <title>Genome assemblies of Stephania.</title>
        <authorList>
            <person name="Yang L."/>
        </authorList>
    </citation>
    <scope>NUCLEOTIDE SEQUENCE [LARGE SCALE GENOMIC DNA]</scope>
    <source>
        <strain evidence="1">JXDWG</strain>
        <tissue evidence="1">Leaf</tissue>
    </source>
</reference>
<proteinExistence type="predicted"/>
<evidence type="ECO:0008006" key="3">
    <source>
        <dbReference type="Google" id="ProtNLM"/>
    </source>
</evidence>
<protein>
    <recommendedName>
        <fullName evidence="3">Reverse transcriptase zinc-binding domain-containing protein</fullName>
    </recommendedName>
</protein>
<dbReference type="EMBL" id="JBBNAG010000011">
    <property type="protein sequence ID" value="KAK9094246.1"/>
    <property type="molecule type" value="Genomic_DNA"/>
</dbReference>
<name>A0AAP0HRU2_9MAGN</name>
<evidence type="ECO:0000313" key="1">
    <source>
        <dbReference type="EMBL" id="KAK9094246.1"/>
    </source>
</evidence>
<dbReference type="Proteomes" id="UP001419268">
    <property type="component" value="Unassembled WGS sequence"/>
</dbReference>
<evidence type="ECO:0000313" key="2">
    <source>
        <dbReference type="Proteomes" id="UP001419268"/>
    </source>
</evidence>
<organism evidence="1 2">
    <name type="scientific">Stephania cephalantha</name>
    <dbReference type="NCBI Taxonomy" id="152367"/>
    <lineage>
        <taxon>Eukaryota</taxon>
        <taxon>Viridiplantae</taxon>
        <taxon>Streptophyta</taxon>
        <taxon>Embryophyta</taxon>
        <taxon>Tracheophyta</taxon>
        <taxon>Spermatophyta</taxon>
        <taxon>Magnoliopsida</taxon>
        <taxon>Ranunculales</taxon>
        <taxon>Menispermaceae</taxon>
        <taxon>Menispermoideae</taxon>
        <taxon>Cissampelideae</taxon>
        <taxon>Stephania</taxon>
    </lineage>
</organism>
<dbReference type="AlphaFoldDB" id="A0AAP0HRU2"/>
<gene>
    <name evidence="1" type="ORF">Scep_025715</name>
</gene>
<accession>A0AAP0HRU2</accession>
<sequence length="138" mass="16671">MSISSHWCVICRRSGEELDHLFLHCTMAWQLWASLTRELQWIWVMPKTCEVIFDDASWDFRNSRRNVLWKSCSQSIVWGIWQERNARLFKGTFMNHEELWDGIRLNTAKWLSINKEFKQWGLNDLLNNWQPILEGTLR</sequence>
<keyword evidence="2" id="KW-1185">Reference proteome</keyword>